<reference evidence="5" key="1">
    <citation type="journal article" date="2019" name="bioRxiv">
        <title>The Genome of the Zebra Mussel, Dreissena polymorpha: A Resource for Invasive Species Research.</title>
        <authorList>
            <person name="McCartney M.A."/>
            <person name="Auch B."/>
            <person name="Kono T."/>
            <person name="Mallez S."/>
            <person name="Zhang Y."/>
            <person name="Obille A."/>
            <person name="Becker A."/>
            <person name="Abrahante J.E."/>
            <person name="Garbe J."/>
            <person name="Badalamenti J.P."/>
            <person name="Herman A."/>
            <person name="Mangelson H."/>
            <person name="Liachko I."/>
            <person name="Sullivan S."/>
            <person name="Sone E.D."/>
            <person name="Koren S."/>
            <person name="Silverstein K.A.T."/>
            <person name="Beckman K.B."/>
            <person name="Gohl D.M."/>
        </authorList>
    </citation>
    <scope>NUCLEOTIDE SEQUENCE</scope>
    <source>
        <strain evidence="5">Duluth1</strain>
        <tissue evidence="5">Whole animal</tissue>
    </source>
</reference>
<dbReference type="InterPro" id="IPR011765">
    <property type="entry name" value="Pept_M16_N"/>
</dbReference>
<dbReference type="Pfam" id="PF00675">
    <property type="entry name" value="Peptidase_M16"/>
    <property type="match status" value="1"/>
</dbReference>
<evidence type="ECO:0000313" key="6">
    <source>
        <dbReference type="Proteomes" id="UP000828390"/>
    </source>
</evidence>
<dbReference type="AlphaFoldDB" id="A0A9D4FFE8"/>
<evidence type="ECO:0000259" key="3">
    <source>
        <dbReference type="Pfam" id="PF00675"/>
    </source>
</evidence>
<evidence type="ECO:0000256" key="2">
    <source>
        <dbReference type="ARBA" id="ARBA00007261"/>
    </source>
</evidence>
<name>A0A9D4FFE8_DREPO</name>
<reference evidence="5" key="2">
    <citation type="submission" date="2020-11" db="EMBL/GenBank/DDBJ databases">
        <authorList>
            <person name="McCartney M.A."/>
            <person name="Auch B."/>
            <person name="Kono T."/>
            <person name="Mallez S."/>
            <person name="Becker A."/>
            <person name="Gohl D.M."/>
            <person name="Silverstein K.A.T."/>
            <person name="Koren S."/>
            <person name="Bechman K.B."/>
            <person name="Herman A."/>
            <person name="Abrahante J.E."/>
            <person name="Garbe J."/>
        </authorList>
    </citation>
    <scope>NUCLEOTIDE SEQUENCE</scope>
    <source>
        <strain evidence="5">Duluth1</strain>
        <tissue evidence="5">Whole animal</tissue>
    </source>
</reference>
<protein>
    <recommendedName>
        <fullName evidence="7">Inactive zinc metalloprotease alpha</fullName>
    </recommendedName>
</protein>
<sequence length="527" mass="58269">MATSIVRKFVSQGCRKPARRLGCKSFSSTKTTLSDNRVPLSQPLPNFVPPKYATKESVNHETQITTLENGLRVASLEKFGTSCTLGVLIESGSRFEVNYPSGINHFLEKLAFQRSSEFSSRDAVAQALEQVGGIMDCQTTRDVSIYATTVDVTGISTALRILSETVNRPIIEEKDLERVRQAVEFELQSLRMVLTPDVLMNEMVFAAAYRNNTAGLPKLCPKENIDRITPRTLYTYLNSFYDPSRMVVAAVGTDHQSLVDLVRKHFVEKKPIWVENPSLYEADKGRDNSIAQYTGGIVTEQADLSQLNLSASEMPDLAHLVIGLESCSPNDADFVPFCVLNMLLGGGGSFSAGGPGKGMYSRLYLNVLNRHHWIENATAFNQVFDDTGLFYVYGSSHPSKIHDLAQVIGGELVNTAGKMNREELERAKVQLQSMLMMNLEQRPAEFEDIGRQVLSTGHRKPPQHYYDAIGAVTAADMKRIANRMLASKPSVAAYGDVATLPSLETFQKILRGDKTGKSRTFSSLFGK</sequence>
<dbReference type="OrthoDB" id="277191at2759"/>
<evidence type="ECO:0000313" key="5">
    <source>
        <dbReference type="EMBL" id="KAH3796876.1"/>
    </source>
</evidence>
<dbReference type="Proteomes" id="UP000828390">
    <property type="component" value="Unassembled WGS sequence"/>
</dbReference>
<dbReference type="GO" id="GO:0046872">
    <property type="term" value="F:metal ion binding"/>
    <property type="evidence" value="ECO:0007669"/>
    <property type="project" value="InterPro"/>
</dbReference>
<dbReference type="GO" id="GO:0006627">
    <property type="term" value="P:protein processing involved in protein targeting to mitochondrion"/>
    <property type="evidence" value="ECO:0007669"/>
    <property type="project" value="TreeGrafter"/>
</dbReference>
<dbReference type="InterPro" id="IPR011249">
    <property type="entry name" value="Metalloenz_LuxS/M16"/>
</dbReference>
<evidence type="ECO:0000256" key="1">
    <source>
        <dbReference type="ARBA" id="ARBA00002123"/>
    </source>
</evidence>
<dbReference type="SUPFAM" id="SSF63411">
    <property type="entry name" value="LuxS/MPP-like metallohydrolase"/>
    <property type="match status" value="2"/>
</dbReference>
<dbReference type="Pfam" id="PF05193">
    <property type="entry name" value="Peptidase_M16_C"/>
    <property type="match status" value="1"/>
</dbReference>
<dbReference type="InterPro" id="IPR007863">
    <property type="entry name" value="Peptidase_M16_C"/>
</dbReference>
<proteinExistence type="inferred from homology"/>
<organism evidence="5 6">
    <name type="scientific">Dreissena polymorpha</name>
    <name type="common">Zebra mussel</name>
    <name type="synonym">Mytilus polymorpha</name>
    <dbReference type="NCBI Taxonomy" id="45954"/>
    <lineage>
        <taxon>Eukaryota</taxon>
        <taxon>Metazoa</taxon>
        <taxon>Spiralia</taxon>
        <taxon>Lophotrochozoa</taxon>
        <taxon>Mollusca</taxon>
        <taxon>Bivalvia</taxon>
        <taxon>Autobranchia</taxon>
        <taxon>Heteroconchia</taxon>
        <taxon>Euheterodonta</taxon>
        <taxon>Imparidentia</taxon>
        <taxon>Neoheterodontei</taxon>
        <taxon>Myida</taxon>
        <taxon>Dreissenoidea</taxon>
        <taxon>Dreissenidae</taxon>
        <taxon>Dreissena</taxon>
    </lineage>
</organism>
<feature type="domain" description="Peptidase M16 C-terminal" evidence="4">
    <location>
        <begin position="228"/>
        <end position="431"/>
    </location>
</feature>
<accession>A0A9D4FFE8</accession>
<dbReference type="EMBL" id="JAIWYP010000007">
    <property type="protein sequence ID" value="KAH3796876.1"/>
    <property type="molecule type" value="Genomic_DNA"/>
</dbReference>
<comment type="similarity">
    <text evidence="2">Belongs to the peptidase M16 family.</text>
</comment>
<feature type="domain" description="Peptidase M16 N-terminal" evidence="3">
    <location>
        <begin position="72"/>
        <end position="222"/>
    </location>
</feature>
<dbReference type="PANTHER" id="PTHR11851:SF49">
    <property type="entry name" value="MITOCHONDRIAL-PROCESSING PEPTIDASE SUBUNIT ALPHA"/>
    <property type="match status" value="1"/>
</dbReference>
<dbReference type="Gene3D" id="3.30.830.10">
    <property type="entry name" value="Metalloenzyme, LuxS/M16 peptidase-like"/>
    <property type="match status" value="2"/>
</dbReference>
<keyword evidence="6" id="KW-1185">Reference proteome</keyword>
<comment type="caution">
    <text evidence="5">The sequence shown here is derived from an EMBL/GenBank/DDBJ whole genome shotgun (WGS) entry which is preliminary data.</text>
</comment>
<dbReference type="GO" id="GO:0005739">
    <property type="term" value="C:mitochondrion"/>
    <property type="evidence" value="ECO:0007669"/>
    <property type="project" value="TreeGrafter"/>
</dbReference>
<evidence type="ECO:0008006" key="7">
    <source>
        <dbReference type="Google" id="ProtNLM"/>
    </source>
</evidence>
<dbReference type="InterPro" id="IPR050361">
    <property type="entry name" value="MPP/UQCRC_Complex"/>
</dbReference>
<dbReference type="PANTHER" id="PTHR11851">
    <property type="entry name" value="METALLOPROTEASE"/>
    <property type="match status" value="1"/>
</dbReference>
<comment type="function">
    <text evidence="1">Substrate recognition and binding subunit of the essential mitochondrial processing protease (MPP), which cleaves the mitochondrial sequence off newly imported precursors proteins.</text>
</comment>
<gene>
    <name evidence="5" type="ORF">DPMN_150453</name>
</gene>
<evidence type="ECO:0000259" key="4">
    <source>
        <dbReference type="Pfam" id="PF05193"/>
    </source>
</evidence>